<accession>A0A2G7FQK1</accession>
<feature type="compositionally biased region" description="Basic and acidic residues" evidence="1">
    <location>
        <begin position="240"/>
        <end position="255"/>
    </location>
</feature>
<protein>
    <recommendedName>
        <fullName evidence="4">DUF833 domain protein</fullName>
    </recommendedName>
</protein>
<dbReference type="InterPro" id="IPR008551">
    <property type="entry name" value="TANGO2"/>
</dbReference>
<evidence type="ECO:0000313" key="2">
    <source>
        <dbReference type="EMBL" id="PIG82565.1"/>
    </source>
</evidence>
<reference evidence="2 3" key="1">
    <citation type="submission" date="2017-05" db="EMBL/GenBank/DDBJ databases">
        <title>Genome sequence for an aflatoxigenic pathogen of Argentinian peanut, Aspergillus arachidicola.</title>
        <authorList>
            <person name="Moore G."/>
            <person name="Beltz S.B."/>
            <person name="Mack B.M."/>
        </authorList>
    </citation>
    <scope>NUCLEOTIDE SEQUENCE [LARGE SCALE GENOMIC DNA]</scope>
    <source>
        <strain evidence="2 3">CBS 117610</strain>
    </source>
</reference>
<dbReference type="GO" id="GO:0005794">
    <property type="term" value="C:Golgi apparatus"/>
    <property type="evidence" value="ECO:0007669"/>
    <property type="project" value="TreeGrafter"/>
</dbReference>
<dbReference type="EMBL" id="NEXV01000513">
    <property type="protein sequence ID" value="PIG82565.1"/>
    <property type="molecule type" value="Genomic_DNA"/>
</dbReference>
<evidence type="ECO:0000313" key="3">
    <source>
        <dbReference type="Proteomes" id="UP000231358"/>
    </source>
</evidence>
<gene>
    <name evidence="2" type="ORF">AARAC_010647</name>
</gene>
<dbReference type="Pfam" id="PF05742">
    <property type="entry name" value="TANGO2"/>
    <property type="match status" value="1"/>
</dbReference>
<dbReference type="AlphaFoldDB" id="A0A2G7FQK1"/>
<organism evidence="2 3">
    <name type="scientific">Aspergillus arachidicola</name>
    <dbReference type="NCBI Taxonomy" id="656916"/>
    <lineage>
        <taxon>Eukaryota</taxon>
        <taxon>Fungi</taxon>
        <taxon>Dikarya</taxon>
        <taxon>Ascomycota</taxon>
        <taxon>Pezizomycotina</taxon>
        <taxon>Eurotiomycetes</taxon>
        <taxon>Eurotiomycetidae</taxon>
        <taxon>Eurotiales</taxon>
        <taxon>Aspergillaceae</taxon>
        <taxon>Aspergillus</taxon>
        <taxon>Aspergillus subgen. Circumdati</taxon>
    </lineage>
</organism>
<feature type="region of interest" description="Disordered" evidence="1">
    <location>
        <begin position="240"/>
        <end position="266"/>
    </location>
</feature>
<dbReference type="GO" id="GO:0009306">
    <property type="term" value="P:protein secretion"/>
    <property type="evidence" value="ECO:0007669"/>
    <property type="project" value="TreeGrafter"/>
</dbReference>
<evidence type="ECO:0000256" key="1">
    <source>
        <dbReference type="SAM" id="MobiDB-lite"/>
    </source>
</evidence>
<dbReference type="GO" id="GO:0007030">
    <property type="term" value="P:Golgi organization"/>
    <property type="evidence" value="ECO:0007669"/>
    <property type="project" value="TreeGrafter"/>
</dbReference>
<dbReference type="PANTHER" id="PTHR17985:SF8">
    <property type="entry name" value="TRANSPORT AND GOLGI ORGANIZATION PROTEIN 2 HOMOLOG"/>
    <property type="match status" value="1"/>
</dbReference>
<evidence type="ECO:0008006" key="4">
    <source>
        <dbReference type="Google" id="ProtNLM"/>
    </source>
</evidence>
<keyword evidence="3" id="KW-1185">Reference proteome</keyword>
<proteinExistence type="predicted"/>
<sequence>MCIAFFSTAHPQYRLIICNNRDEFLHRPTSRADWWPSPHSHVLSARDLVRPIHPTWLGITKQGRIAVLTNYHEDTCAKAVGKYSRGEVVNSWLALSPDSAQTTQEFVNQWTTNGELANIGGFNLVCGNVMEPLAILASRASETEPILWIADKPGQTVGLSNTDYDDRSWPKVEKGEDAIVDAIAGHVQNQESEDNLIERLLGVLSVDTLPRLSNDAGVQEYIPHLPQSVFIPPIGRDKQAQDVAESAKQDKREESPVLPSTPEGTPNRAYLEGLYATQKQTVILVGFDGRVRFLNVHCTTMMLSQSLQRLATGRLSSVLKSRRHTGGFGCTRF</sequence>
<dbReference type="Proteomes" id="UP000231358">
    <property type="component" value="Unassembled WGS sequence"/>
</dbReference>
<dbReference type="PANTHER" id="PTHR17985">
    <property type="entry name" value="SER/THR-RICH PROTEIN T10 IN DGCR REGION"/>
    <property type="match status" value="1"/>
</dbReference>
<comment type="caution">
    <text evidence="2">The sequence shown here is derived from an EMBL/GenBank/DDBJ whole genome shotgun (WGS) entry which is preliminary data.</text>
</comment>
<name>A0A2G7FQK1_9EURO</name>